<dbReference type="STRING" id="698492.A0A0E9NPB1"/>
<feature type="compositionally biased region" description="Acidic residues" evidence="3">
    <location>
        <begin position="129"/>
        <end position="155"/>
    </location>
</feature>
<evidence type="ECO:0000256" key="4">
    <source>
        <dbReference type="SAM" id="SignalP"/>
    </source>
</evidence>
<evidence type="ECO:0000256" key="1">
    <source>
        <dbReference type="ARBA" id="ARBA00006524"/>
    </source>
</evidence>
<keyword evidence="6" id="KW-1185">Reference proteome</keyword>
<reference evidence="5 6" key="1">
    <citation type="journal article" date="2011" name="J. Gen. Appl. Microbiol.">
        <title>Draft genome sequencing of the enigmatic yeast Saitoella complicata.</title>
        <authorList>
            <person name="Nishida H."/>
            <person name="Hamamoto M."/>
            <person name="Sugiyama J."/>
        </authorList>
    </citation>
    <scope>NUCLEOTIDE SEQUENCE [LARGE SCALE GENOMIC DNA]</scope>
    <source>
        <strain evidence="5 6">NRRL Y-17804</strain>
    </source>
</reference>
<gene>
    <name evidence="5" type="ORF">G7K_5605-t1</name>
</gene>
<dbReference type="InterPro" id="IPR019398">
    <property type="entry name" value="Pre-rRNA_process_TSR2"/>
</dbReference>
<feature type="chain" id="PRO_5002430921" description="Pre-rRNA-processing protein TSR2" evidence="4">
    <location>
        <begin position="30"/>
        <end position="180"/>
    </location>
</feature>
<dbReference type="PANTHER" id="PTHR21250">
    <property type="entry name" value="PRE-RRNA-PROCESSING PROTEIN TSR2 HOMOLOG"/>
    <property type="match status" value="1"/>
</dbReference>
<dbReference type="OrthoDB" id="263560at2759"/>
<accession>A0A0E9NPB1</accession>
<sequence length="180" mass="19778">MPLANEKAQSVFEAGVAFALHLWTALSLAVDQEWGGPDSADKRDWMAGVVVDMFESGKDIEPDDIADQLDQIMQDEFDVSLEDDSSYQVAGTCVKLHKDCAAGDFTFASTLKKQFSEKRPSAAKRMLQEGDEEDSSDEEGEAVDQEGDTAMGDEEPAAKPEPVIDEDGFELVQKPRKGRR</sequence>
<feature type="signal peptide" evidence="4">
    <location>
        <begin position="1"/>
        <end position="29"/>
    </location>
</feature>
<evidence type="ECO:0000313" key="6">
    <source>
        <dbReference type="Proteomes" id="UP000033140"/>
    </source>
</evidence>
<proteinExistence type="inferred from homology"/>
<dbReference type="Proteomes" id="UP000033140">
    <property type="component" value="Unassembled WGS sequence"/>
</dbReference>
<dbReference type="Pfam" id="PF10273">
    <property type="entry name" value="WGG"/>
    <property type="match status" value="1"/>
</dbReference>
<reference evidence="5 6" key="3">
    <citation type="journal article" date="2015" name="Genome Announc.">
        <title>Draft Genome Sequence of the Archiascomycetous Yeast Saitoella complicata.</title>
        <authorList>
            <person name="Yamauchi K."/>
            <person name="Kondo S."/>
            <person name="Hamamoto M."/>
            <person name="Takahashi Y."/>
            <person name="Ogura Y."/>
            <person name="Hayashi T."/>
            <person name="Nishida H."/>
        </authorList>
    </citation>
    <scope>NUCLEOTIDE SEQUENCE [LARGE SCALE GENOMIC DNA]</scope>
    <source>
        <strain evidence="5 6">NRRL Y-17804</strain>
    </source>
</reference>
<reference evidence="5 6" key="2">
    <citation type="journal article" date="2014" name="J. Gen. Appl. Microbiol.">
        <title>The early diverging ascomycetous budding yeast Saitoella complicata has three histone deacetylases belonging to the Clr6, Hos2, and Rpd3 lineages.</title>
        <authorList>
            <person name="Nishida H."/>
            <person name="Matsumoto T."/>
            <person name="Kondo S."/>
            <person name="Hamamoto M."/>
            <person name="Yoshikawa H."/>
        </authorList>
    </citation>
    <scope>NUCLEOTIDE SEQUENCE [LARGE SCALE GENOMIC DNA]</scope>
    <source>
        <strain evidence="5 6">NRRL Y-17804</strain>
    </source>
</reference>
<name>A0A0E9NPB1_SAICN</name>
<keyword evidence="4" id="KW-0732">Signal</keyword>
<dbReference type="RefSeq" id="XP_019027063.1">
    <property type="nucleotide sequence ID" value="XM_019166560.1"/>
</dbReference>
<dbReference type="GO" id="GO:0006364">
    <property type="term" value="P:rRNA processing"/>
    <property type="evidence" value="ECO:0007669"/>
    <property type="project" value="UniProtKB-KW"/>
</dbReference>
<dbReference type="OMA" id="QSNWGGP"/>
<evidence type="ECO:0000313" key="5">
    <source>
        <dbReference type="EMBL" id="GAO51506.1"/>
    </source>
</evidence>
<comment type="similarity">
    <text evidence="1">Belongs to the TSR2 family.</text>
</comment>
<feature type="region of interest" description="Disordered" evidence="3">
    <location>
        <begin position="118"/>
        <end position="180"/>
    </location>
</feature>
<comment type="caution">
    <text evidence="5">The sequence shown here is derived from an EMBL/GenBank/DDBJ whole genome shotgun (WGS) entry which is preliminary data.</text>
</comment>
<dbReference type="AlphaFoldDB" id="A0A0E9NPB1"/>
<protein>
    <recommendedName>
        <fullName evidence="7">Pre-rRNA-processing protein TSR2</fullName>
    </recommendedName>
</protein>
<organism evidence="5 6">
    <name type="scientific">Saitoella complicata (strain BCRC 22490 / CBS 7301 / JCM 7358 / NBRC 10748 / NRRL Y-17804)</name>
    <dbReference type="NCBI Taxonomy" id="698492"/>
    <lineage>
        <taxon>Eukaryota</taxon>
        <taxon>Fungi</taxon>
        <taxon>Dikarya</taxon>
        <taxon>Ascomycota</taxon>
        <taxon>Taphrinomycotina</taxon>
        <taxon>Taphrinomycotina incertae sedis</taxon>
        <taxon>Saitoella</taxon>
    </lineage>
</organism>
<evidence type="ECO:0000256" key="2">
    <source>
        <dbReference type="ARBA" id="ARBA00022552"/>
    </source>
</evidence>
<evidence type="ECO:0008006" key="7">
    <source>
        <dbReference type="Google" id="ProtNLM"/>
    </source>
</evidence>
<evidence type="ECO:0000256" key="3">
    <source>
        <dbReference type="SAM" id="MobiDB-lite"/>
    </source>
</evidence>
<keyword evidence="2" id="KW-0698">rRNA processing</keyword>
<dbReference type="EMBL" id="BACD03000047">
    <property type="protein sequence ID" value="GAO51506.1"/>
    <property type="molecule type" value="Genomic_DNA"/>
</dbReference>